<evidence type="ECO:0000313" key="7">
    <source>
        <dbReference type="Proteomes" id="UP001634393"/>
    </source>
</evidence>
<dbReference type="PANTHER" id="PTHR32258:SF6">
    <property type="entry name" value="PROTEIN NETWORKED 1A"/>
    <property type="match status" value="1"/>
</dbReference>
<name>A0ABD3SVX6_9LAMI</name>
<keyword evidence="7" id="KW-1185">Reference proteome</keyword>
<reference evidence="6 7" key="1">
    <citation type="submission" date="2024-12" db="EMBL/GenBank/DDBJ databases">
        <title>The unique morphological basis and parallel evolutionary history of personate flowers in Penstemon.</title>
        <authorList>
            <person name="Depatie T.H."/>
            <person name="Wessinger C.A."/>
        </authorList>
    </citation>
    <scope>NUCLEOTIDE SEQUENCE [LARGE SCALE GENOMIC DNA]</scope>
    <source>
        <strain evidence="6">WTNN_2</strain>
        <tissue evidence="6">Leaf</tissue>
    </source>
</reference>
<feature type="domain" description="NAB" evidence="5">
    <location>
        <begin position="13"/>
        <end position="93"/>
    </location>
</feature>
<feature type="coiled-coil region" evidence="3">
    <location>
        <begin position="178"/>
        <end position="611"/>
    </location>
</feature>
<comment type="caution">
    <text evidence="6">The sequence shown here is derived from an EMBL/GenBank/DDBJ whole genome shotgun (WGS) entry which is preliminary data.</text>
</comment>
<dbReference type="InterPro" id="IPR011684">
    <property type="entry name" value="NAB"/>
</dbReference>
<dbReference type="Gene3D" id="1.20.5.170">
    <property type="match status" value="1"/>
</dbReference>
<proteinExistence type="inferred from homology"/>
<feature type="coiled-coil region" evidence="3">
    <location>
        <begin position="1207"/>
        <end position="1241"/>
    </location>
</feature>
<dbReference type="PROSITE" id="PS51774">
    <property type="entry name" value="NAB"/>
    <property type="match status" value="1"/>
</dbReference>
<dbReference type="PANTHER" id="PTHR32258">
    <property type="entry name" value="PROTEIN NETWORKED 4A"/>
    <property type="match status" value="1"/>
</dbReference>
<evidence type="ECO:0000256" key="4">
    <source>
        <dbReference type="SAM" id="MobiDB-lite"/>
    </source>
</evidence>
<dbReference type="Proteomes" id="UP001634393">
    <property type="component" value="Unassembled WGS sequence"/>
</dbReference>
<feature type="coiled-coil region" evidence="3">
    <location>
        <begin position="724"/>
        <end position="860"/>
    </location>
</feature>
<organism evidence="6 7">
    <name type="scientific">Penstemon smallii</name>
    <dbReference type="NCBI Taxonomy" id="265156"/>
    <lineage>
        <taxon>Eukaryota</taxon>
        <taxon>Viridiplantae</taxon>
        <taxon>Streptophyta</taxon>
        <taxon>Embryophyta</taxon>
        <taxon>Tracheophyta</taxon>
        <taxon>Spermatophyta</taxon>
        <taxon>Magnoliopsida</taxon>
        <taxon>eudicotyledons</taxon>
        <taxon>Gunneridae</taxon>
        <taxon>Pentapetalae</taxon>
        <taxon>asterids</taxon>
        <taxon>lamiids</taxon>
        <taxon>Lamiales</taxon>
        <taxon>Plantaginaceae</taxon>
        <taxon>Cheloneae</taxon>
        <taxon>Penstemon</taxon>
    </lineage>
</organism>
<feature type="region of interest" description="Disordered" evidence="4">
    <location>
        <begin position="1692"/>
        <end position="1714"/>
    </location>
</feature>
<feature type="coiled-coil region" evidence="3">
    <location>
        <begin position="637"/>
        <end position="688"/>
    </location>
</feature>
<evidence type="ECO:0000256" key="1">
    <source>
        <dbReference type="ARBA" id="ARBA00023054"/>
    </source>
</evidence>
<feature type="coiled-coil region" evidence="3">
    <location>
        <begin position="1270"/>
        <end position="1339"/>
    </location>
</feature>
<accession>A0ABD3SVX6</accession>
<evidence type="ECO:0000259" key="5">
    <source>
        <dbReference type="PROSITE" id="PS51774"/>
    </source>
</evidence>
<feature type="region of interest" description="Disordered" evidence="4">
    <location>
        <begin position="1427"/>
        <end position="1488"/>
    </location>
</feature>
<feature type="coiled-coil region" evidence="3">
    <location>
        <begin position="1562"/>
        <end position="1619"/>
    </location>
</feature>
<evidence type="ECO:0000256" key="2">
    <source>
        <dbReference type="ARBA" id="ARBA00038006"/>
    </source>
</evidence>
<evidence type="ECO:0000256" key="3">
    <source>
        <dbReference type="SAM" id="Coils"/>
    </source>
</evidence>
<dbReference type="EMBL" id="JBJXBP010000005">
    <property type="protein sequence ID" value="KAL3828767.1"/>
    <property type="molecule type" value="Genomic_DNA"/>
</dbReference>
<keyword evidence="1 3" id="KW-0175">Coiled coil</keyword>
<protein>
    <recommendedName>
        <fullName evidence="5">NAB domain-containing protein</fullName>
    </recommendedName>
</protein>
<sequence>MATLLNSESRRLYSWWWDSHNTPKNSKWLQENLTDMDAKVKSMIKLIEEDADSFARRAEMYYKKRPELMKLVEEFYRAYRALAERYNHATGELRLAHRTIAKAFPDQVPLELVEDSSSPSTSLARDMEPPQTPEMKCHIRALFDSYELLDDAIKKSEGHKEDADLGMRRKGLKQLQEMFEAKEVMTQSSNENQDLKEKILQETERAEKAESEVFGLKKALSDMNAEKEDVLGKLSNIEGELSNAQNDSIRLSEKASRTETEVRTLKEVLTQLEAEKNDGLVKHKEYLEKISILEAIVSRLQEDTKGLDKRAIEAESETETLKNEISRLELEKEEVFHQYKQCLGNISHLENIISVMEDEVRLLKKQAERAEIEVSELRKALDDLNKEKEASALRYECCLVTISELEKEIVTAREEVKRFNNETLIGTEKLKNAEEKCTLFEMLNETLRIEANNLSNKISMKDRELSEKQEELEKLEHSLKNEHFRHAQVEATLQTLQNLYSQSQDDRKAMALELKDVLQMLKELEVSKLALEDDIMQARDENKTLSQTNLSSSVSMENMQNEILSLREIKERLEKEVSRHMGISNSLQKEISCLEEDIKGLNISYQALVEQVEEAGLDPKCVLTSMRSFHDDNSKVREKLKQEKMILSKKLEDMEELTQQKVIVESSLSNMNHELEISREKVKALQESCEILDGEKATLASEKASLVSQVQDITENMHMILEKNAILENSLSTAKVELEGLRERSKELEEICELLKNEKSCILIERGNLALKLESVERRLKSLEKRFIDLEEKYADLEKEKASMQCKVVDLEISFDVEKQERTDSELQNKTRLAGLENEIHHLQEENILKEKKIEEELENALKAQFEISILQKFMKDMEEKNYSLIIECQKHVEASRLAEKLISELESESLEQQVEAELLLDEIERLRLGIYQIFMALETGPDCAHNFENEQSFVHYILKIIEDMKCSVLKHEGDKQLLLVENSVLLTLLEQLESKGKEIDSQKIYLEKEFQILAEKMTMVNNEKDELLEMNKQLKSDINKGHQHATIIETELRSLSLKQTDLEKAYCALKEAYAQVNQDNNCLLRKFSDLQEEKYEVDQQHDAVLFELLETSNQSEVFKSFGMEKITEVELLLEDLNRQYEVNSTLKKDTSMLSENLELQKVKNLLLKGSVHRLENEMLEIRECNVKINQDMIIGKESLVQTEEKLLHMELKLKESLQDKENQEKEILQLSEENSIQRKEIENLNIVNTNLKSELGLIREEMVEKIIREQTLSSELEDKNDEFELWEAEAASFCFDLQISSVNEVLFENKVKELSGVCETLEKERASKNSEIEQMKGRFCLMGIENNKLKNQISAYAPVIASLSDDITFLEHNALLHTKLPEFLEVKDCPSNSEILSEDESLLSLQNLQFRIKEVAKLMEETNKPVLLQRESNSNGKQEPLEHEESDSPKLPKTKTKASEGQNGMLMKDIPLDQVSDNSLNGTRKRGEISIDDQMLELWETSEDGNKDQTNGESVFRTSIRDIAYDPPSTDSDVEKELRVVSKRSTEPNREVNDVKILERLASDAKKLESLQATVQNLRMKIEMVNKKNRKAVKNVDFETVNEQVLEAEETVENLVNLNCQILKDIKECEDETKRKNFGEQARKGSERIGRVQLELQKIEYILLKLEDEKKNKGKNKFFVLREFIYSGKGNNGKRKKKGCGCFRPSTSRNENS</sequence>
<feature type="compositionally biased region" description="Basic and acidic residues" evidence="4">
    <location>
        <begin position="1440"/>
        <end position="1451"/>
    </location>
</feature>
<evidence type="ECO:0000313" key="6">
    <source>
        <dbReference type="EMBL" id="KAL3828767.1"/>
    </source>
</evidence>
<dbReference type="Pfam" id="PF07765">
    <property type="entry name" value="KIP1"/>
    <property type="match status" value="1"/>
</dbReference>
<dbReference type="InterPro" id="IPR051861">
    <property type="entry name" value="NET_actin-binding_domain"/>
</dbReference>
<gene>
    <name evidence="6" type="ORF">ACJIZ3_017569</name>
</gene>
<feature type="region of interest" description="Disordered" evidence="4">
    <location>
        <begin position="112"/>
        <end position="131"/>
    </location>
</feature>
<comment type="similarity">
    <text evidence="2">Belongs to the NET family.</text>
</comment>